<dbReference type="AlphaFoldDB" id="A0AAD8EPN7"/>
<organism evidence="1 2">
    <name type="scientific">Diploptera punctata</name>
    <name type="common">Pacific beetle cockroach</name>
    <dbReference type="NCBI Taxonomy" id="6984"/>
    <lineage>
        <taxon>Eukaryota</taxon>
        <taxon>Metazoa</taxon>
        <taxon>Ecdysozoa</taxon>
        <taxon>Arthropoda</taxon>
        <taxon>Hexapoda</taxon>
        <taxon>Insecta</taxon>
        <taxon>Pterygota</taxon>
        <taxon>Neoptera</taxon>
        <taxon>Polyneoptera</taxon>
        <taxon>Dictyoptera</taxon>
        <taxon>Blattodea</taxon>
        <taxon>Blaberoidea</taxon>
        <taxon>Blaberidae</taxon>
        <taxon>Diplopterinae</taxon>
        <taxon>Diploptera</taxon>
    </lineage>
</organism>
<reference evidence="1" key="1">
    <citation type="journal article" date="2023" name="IScience">
        <title>Live-bearing cockroach genome reveals convergent evolutionary mechanisms linked to viviparity in insects and beyond.</title>
        <authorList>
            <person name="Fouks B."/>
            <person name="Harrison M.C."/>
            <person name="Mikhailova A.A."/>
            <person name="Marchal E."/>
            <person name="English S."/>
            <person name="Carruthers M."/>
            <person name="Jennings E.C."/>
            <person name="Chiamaka E.L."/>
            <person name="Frigard R.A."/>
            <person name="Pippel M."/>
            <person name="Attardo G.M."/>
            <person name="Benoit J.B."/>
            <person name="Bornberg-Bauer E."/>
            <person name="Tobe S.S."/>
        </authorList>
    </citation>
    <scope>NUCLEOTIDE SEQUENCE</scope>
    <source>
        <strain evidence="1">Stay&amp;Tobe</strain>
    </source>
</reference>
<gene>
    <name evidence="1" type="ORF">L9F63_010772</name>
</gene>
<protein>
    <submittedName>
        <fullName evidence="1">Uncharacterized protein</fullName>
    </submittedName>
</protein>
<evidence type="ECO:0000313" key="1">
    <source>
        <dbReference type="EMBL" id="KAJ9598540.1"/>
    </source>
</evidence>
<comment type="caution">
    <text evidence="1">The sequence shown here is derived from an EMBL/GenBank/DDBJ whole genome shotgun (WGS) entry which is preliminary data.</text>
</comment>
<evidence type="ECO:0000313" key="2">
    <source>
        <dbReference type="Proteomes" id="UP001233999"/>
    </source>
</evidence>
<feature type="non-terminal residue" evidence="1">
    <location>
        <position position="110"/>
    </location>
</feature>
<feature type="non-terminal residue" evidence="1">
    <location>
        <position position="1"/>
    </location>
</feature>
<proteinExistence type="predicted"/>
<accession>A0AAD8EPN7</accession>
<dbReference type="EMBL" id="JASPKZ010001210">
    <property type="protein sequence ID" value="KAJ9598540.1"/>
    <property type="molecule type" value="Genomic_DNA"/>
</dbReference>
<dbReference type="Proteomes" id="UP001233999">
    <property type="component" value="Unassembled WGS sequence"/>
</dbReference>
<keyword evidence="2" id="KW-1185">Reference proteome</keyword>
<sequence length="110" mass="12978">CIETWKIEVAMTLEDRHGTARVRCTSCDRSLNYATKMARMIQSSTCEDRKVTHNIFFKKSLIVKKGKKSQMNLHLLPTFRHSHQLSQHIFPINVHHLETLLRWTTRMSSR</sequence>
<reference evidence="1" key="2">
    <citation type="submission" date="2023-05" db="EMBL/GenBank/DDBJ databases">
        <authorList>
            <person name="Fouks B."/>
        </authorList>
    </citation>
    <scope>NUCLEOTIDE SEQUENCE</scope>
    <source>
        <strain evidence="1">Stay&amp;Tobe</strain>
        <tissue evidence="1">Testes</tissue>
    </source>
</reference>
<name>A0AAD8EPN7_DIPPU</name>